<feature type="binding site" evidence="10">
    <location>
        <position position="54"/>
    </location>
    <ligand>
        <name>[4Fe-4S] cluster</name>
        <dbReference type="ChEBI" id="CHEBI:49883"/>
        <label>1</label>
    </ligand>
</feature>
<gene>
    <name evidence="10" type="primary">rnfB</name>
    <name evidence="13" type="ordered locus">Nther_0499</name>
</gene>
<keyword evidence="1 10" id="KW-0813">Transport</keyword>
<dbReference type="GO" id="GO:0005886">
    <property type="term" value="C:plasma membrane"/>
    <property type="evidence" value="ECO:0007669"/>
    <property type="project" value="UniProtKB-SubCell"/>
</dbReference>
<reference evidence="13 14" key="2">
    <citation type="journal article" date="2011" name="J. Bacteriol.">
        <title>Complete genome sequence of the anaerobic, halophilic alkalithermophile Natranaerobius thermophilus JW/NM-WN-LF.</title>
        <authorList>
            <person name="Zhao B."/>
            <person name="Mesbah N.M."/>
            <person name="Dalin E."/>
            <person name="Goodwin L."/>
            <person name="Nolan M."/>
            <person name="Pitluck S."/>
            <person name="Chertkov O."/>
            <person name="Brettin T.S."/>
            <person name="Han J."/>
            <person name="Larimer F.W."/>
            <person name="Land M.L."/>
            <person name="Hauser L."/>
            <person name="Kyrpides N."/>
            <person name="Wiegel J."/>
        </authorList>
    </citation>
    <scope>NUCLEOTIDE SEQUENCE [LARGE SCALE GENOMIC DNA]</scope>
    <source>
        <strain evidence="14">ATCC BAA-1301 / DSM 18059 / JW/NM-WN-LF</strain>
    </source>
</reference>
<comment type="function">
    <text evidence="10">Part of a membrane-bound complex that couples electron transfer with translocation of ions across the membrane.</text>
</comment>
<dbReference type="PROSITE" id="PS51379">
    <property type="entry name" value="4FE4S_FER_2"/>
    <property type="match status" value="4"/>
</dbReference>
<comment type="subcellular location">
    <subcellularLocation>
        <location evidence="10">Cell membrane</location>
    </subcellularLocation>
</comment>
<dbReference type="OrthoDB" id="9789936at2"/>
<dbReference type="SUPFAM" id="SSF54862">
    <property type="entry name" value="4Fe-4S ferredoxins"/>
    <property type="match status" value="2"/>
</dbReference>
<comment type="similarity">
    <text evidence="10">Belongs to the 4Fe4S bacterial-type ferredoxin family. RnfB subfamily.</text>
</comment>
<feature type="binding site" evidence="10">
    <location>
        <position position="175"/>
    </location>
    <ligand>
        <name>[4Fe-4S] cluster</name>
        <dbReference type="ChEBI" id="CHEBI:49883"/>
        <label>3</label>
    </ligand>
</feature>
<dbReference type="PROSITE" id="PS51656">
    <property type="entry name" value="4FE4S"/>
    <property type="match status" value="1"/>
</dbReference>
<dbReference type="Pfam" id="PF12838">
    <property type="entry name" value="Fer4_7"/>
    <property type="match status" value="2"/>
</dbReference>
<feature type="binding site" evidence="10">
    <location>
        <position position="135"/>
    </location>
    <ligand>
        <name>[4Fe-4S] cluster</name>
        <dbReference type="ChEBI" id="CHEBI:49883"/>
        <label>2</label>
    </ligand>
</feature>
<evidence type="ECO:0000256" key="3">
    <source>
        <dbReference type="ARBA" id="ARBA00022723"/>
    </source>
</evidence>
<keyword evidence="6 10" id="KW-0249">Electron transport</keyword>
<evidence type="ECO:0000256" key="7">
    <source>
        <dbReference type="ARBA" id="ARBA00023004"/>
    </source>
</evidence>
<keyword evidence="9 10" id="KW-0472">Membrane</keyword>
<dbReference type="InterPro" id="IPR017896">
    <property type="entry name" value="4Fe4S_Fe-S-bd"/>
</dbReference>
<feature type="binding site" evidence="10">
    <location>
        <position position="46"/>
    </location>
    <ligand>
        <name>[4Fe-4S] cluster</name>
        <dbReference type="ChEBI" id="CHEBI:49883"/>
        <label>1</label>
    </ligand>
</feature>
<dbReference type="AlphaFoldDB" id="B2A684"/>
<evidence type="ECO:0000256" key="1">
    <source>
        <dbReference type="ARBA" id="ARBA00022448"/>
    </source>
</evidence>
<keyword evidence="14" id="KW-1185">Reference proteome</keyword>
<evidence type="ECO:0000256" key="4">
    <source>
        <dbReference type="ARBA" id="ARBA00022737"/>
    </source>
</evidence>
<feature type="binding site" evidence="10">
    <location>
        <position position="149"/>
    </location>
    <ligand>
        <name>[4Fe-4S] cluster</name>
        <dbReference type="ChEBI" id="CHEBI:49883"/>
        <label>3</label>
    </ligand>
</feature>
<dbReference type="GO" id="GO:0051539">
    <property type="term" value="F:4 iron, 4 sulfur cluster binding"/>
    <property type="evidence" value="ECO:0007669"/>
    <property type="project" value="UniProtKB-UniRule"/>
</dbReference>
<organism evidence="13 14">
    <name type="scientific">Natranaerobius thermophilus (strain ATCC BAA-1301 / DSM 18059 / JW/NM-WN-LF)</name>
    <dbReference type="NCBI Taxonomy" id="457570"/>
    <lineage>
        <taxon>Bacteria</taxon>
        <taxon>Bacillati</taxon>
        <taxon>Bacillota</taxon>
        <taxon>Clostridia</taxon>
        <taxon>Natranaerobiales</taxon>
        <taxon>Natranaerobiaceae</taxon>
        <taxon>Natranaerobius</taxon>
    </lineage>
</organism>
<dbReference type="PROSITE" id="PS00198">
    <property type="entry name" value="4FE4S_FER_1"/>
    <property type="match status" value="3"/>
</dbReference>
<dbReference type="RefSeq" id="WP_012446982.1">
    <property type="nucleotide sequence ID" value="NC_010718.1"/>
</dbReference>
<dbReference type="InterPro" id="IPR050395">
    <property type="entry name" value="4Fe4S_Ferredoxin_RnfB"/>
</dbReference>
<evidence type="ECO:0000259" key="12">
    <source>
        <dbReference type="PROSITE" id="PS51656"/>
    </source>
</evidence>
<dbReference type="NCBIfam" id="TIGR01944">
    <property type="entry name" value="rnfB"/>
    <property type="match status" value="1"/>
</dbReference>
<accession>B2A684</accession>
<dbReference type="Pfam" id="PF04060">
    <property type="entry name" value="FeS"/>
    <property type="match status" value="1"/>
</dbReference>
<feature type="domain" description="4Fe-4S" evidence="12">
    <location>
        <begin position="29"/>
        <end position="88"/>
    </location>
</feature>
<dbReference type="HOGENOM" id="CLU_053470_0_0_9"/>
<evidence type="ECO:0000259" key="11">
    <source>
        <dbReference type="PROSITE" id="PS51379"/>
    </source>
</evidence>
<keyword evidence="7 10" id="KW-0408">Iron</keyword>
<dbReference type="EMBL" id="CP001034">
    <property type="protein sequence ID" value="ACB84095.1"/>
    <property type="molecule type" value="Genomic_DNA"/>
</dbReference>
<protein>
    <recommendedName>
        <fullName evidence="10">Ion-translocating oxidoreductase complex subunit B</fullName>
        <ecNumber evidence="10">7.-.-.-</ecNumber>
    </recommendedName>
    <alternativeName>
        <fullName evidence="10">Rnf electron transport complex subunit B</fullName>
    </alternativeName>
</protein>
<feature type="domain" description="4Fe-4S ferredoxin-type" evidence="11">
    <location>
        <begin position="203"/>
        <end position="234"/>
    </location>
</feature>
<dbReference type="InterPro" id="IPR010207">
    <property type="entry name" value="Elect_transpt_cplx_RnfB/RsxB"/>
</dbReference>
<dbReference type="GO" id="GO:0009055">
    <property type="term" value="F:electron transfer activity"/>
    <property type="evidence" value="ECO:0007669"/>
    <property type="project" value="InterPro"/>
</dbReference>
<evidence type="ECO:0000256" key="6">
    <source>
        <dbReference type="ARBA" id="ARBA00022982"/>
    </source>
</evidence>
<dbReference type="NCBIfam" id="NF005503">
    <property type="entry name" value="PRK07118.1-2"/>
    <property type="match status" value="1"/>
</dbReference>
<dbReference type="EC" id="7.-.-.-" evidence="10"/>
<feature type="region of interest" description="Hydrophobic" evidence="10">
    <location>
        <begin position="1"/>
        <end position="23"/>
    </location>
</feature>
<comment type="caution">
    <text evidence="10">Lacks conserved residue(s) required for the propagation of feature annotation.</text>
</comment>
<dbReference type="HAMAP" id="MF_00463">
    <property type="entry name" value="RsxB_RnfB"/>
    <property type="match status" value="1"/>
</dbReference>
<keyword evidence="2 10" id="KW-0004">4Fe-4S</keyword>
<dbReference type="KEGG" id="nth:Nther_0499"/>
<evidence type="ECO:0000256" key="2">
    <source>
        <dbReference type="ARBA" id="ARBA00022485"/>
    </source>
</evidence>
<dbReference type="STRING" id="457570.Nther_0499"/>
<evidence type="ECO:0000313" key="13">
    <source>
        <dbReference type="EMBL" id="ACB84095.1"/>
    </source>
</evidence>
<feature type="domain" description="4Fe-4S ferredoxin-type" evidence="11">
    <location>
        <begin position="160"/>
        <end position="189"/>
    </location>
</feature>
<reference evidence="13 14" key="1">
    <citation type="submission" date="2008-04" db="EMBL/GenBank/DDBJ databases">
        <title>Complete sequence of chromosome of Natranaerobius thermophilus JW/NM-WN-LF.</title>
        <authorList>
            <consortium name="US DOE Joint Genome Institute"/>
            <person name="Copeland A."/>
            <person name="Lucas S."/>
            <person name="Lapidus A."/>
            <person name="Glavina del Rio T."/>
            <person name="Dalin E."/>
            <person name="Tice H."/>
            <person name="Bruce D."/>
            <person name="Goodwin L."/>
            <person name="Pitluck S."/>
            <person name="Chertkov O."/>
            <person name="Brettin T."/>
            <person name="Detter J.C."/>
            <person name="Han C."/>
            <person name="Kuske C.R."/>
            <person name="Schmutz J."/>
            <person name="Larimer F."/>
            <person name="Land M."/>
            <person name="Hauser L."/>
            <person name="Kyrpides N."/>
            <person name="Lykidis A."/>
            <person name="Mesbah N.M."/>
            <person name="Wiegel J."/>
        </authorList>
    </citation>
    <scope>NUCLEOTIDE SEQUENCE [LARGE SCALE GENOMIC DNA]</scope>
    <source>
        <strain evidence="14">ATCC BAA-1301 / DSM 18059 / JW/NM-WN-LF</strain>
    </source>
</reference>
<keyword evidence="3 10" id="KW-0479">Metal-binding</keyword>
<feature type="binding site" evidence="10">
    <location>
        <position position="49"/>
    </location>
    <ligand>
        <name>[4Fe-4S] cluster</name>
        <dbReference type="ChEBI" id="CHEBI:49883"/>
        <label>1</label>
    </ligand>
</feature>
<sequence length="268" mass="28374">MYAAVLSLGGLGLFFGLVLAYASQKFAVEVDPKVEAIDESLPGANCGACGYPGCGAFAEAVANGEAPIDGCTPGGENTAQTIADILGVSHEESEERYVAEVACLGGSEHCKEQFDYDGVQDCRAAMMYANGFKACDYGCLGLGTCEHICPFDAIEMQDNGIPHIDPEKCTGCNKCANTCPKDVIKMINANTKHHVRCNSCDKGKTVRQVCEVGCIGCGVCAKVCPVDAITIENNLAYIDSHECVNCGKCKEKCPRDCITSDLEYTTKA</sequence>
<evidence type="ECO:0000313" key="14">
    <source>
        <dbReference type="Proteomes" id="UP000001683"/>
    </source>
</evidence>
<feature type="binding site" evidence="10">
    <location>
        <position position="145"/>
    </location>
    <ligand>
        <name>[4Fe-4S] cluster</name>
        <dbReference type="ChEBI" id="CHEBI:49883"/>
        <label>2</label>
    </ligand>
</feature>
<evidence type="ECO:0000256" key="9">
    <source>
        <dbReference type="ARBA" id="ARBA00023136"/>
    </source>
</evidence>
<dbReference type="CDD" id="cd10549">
    <property type="entry name" value="MtMvhB_like"/>
    <property type="match status" value="1"/>
</dbReference>
<feature type="binding site" evidence="10">
    <location>
        <position position="179"/>
    </location>
    <ligand>
        <name>[4Fe-4S] cluster</name>
        <dbReference type="ChEBI" id="CHEBI:49883"/>
        <label>2</label>
    </ligand>
</feature>
<keyword evidence="4 10" id="KW-0677">Repeat</keyword>
<evidence type="ECO:0000256" key="8">
    <source>
        <dbReference type="ARBA" id="ARBA00023014"/>
    </source>
</evidence>
<dbReference type="InParanoid" id="B2A684"/>
<keyword evidence="10" id="KW-1003">Cell membrane</keyword>
<dbReference type="Proteomes" id="UP000001683">
    <property type="component" value="Chromosome"/>
</dbReference>
<feature type="binding site" evidence="10">
    <location>
        <position position="71"/>
    </location>
    <ligand>
        <name>[4Fe-4S] cluster</name>
        <dbReference type="ChEBI" id="CHEBI:49883"/>
        <label>1</label>
    </ligand>
</feature>
<evidence type="ECO:0000256" key="5">
    <source>
        <dbReference type="ARBA" id="ARBA00022967"/>
    </source>
</evidence>
<dbReference type="InterPro" id="IPR007202">
    <property type="entry name" value="4Fe-4S_dom"/>
</dbReference>
<dbReference type="PANTHER" id="PTHR43560">
    <property type="entry name" value="ION-TRANSLOCATING OXIDOREDUCTASE COMPLEX SUBUNIT B"/>
    <property type="match status" value="1"/>
</dbReference>
<comment type="subunit">
    <text evidence="10">The complex is composed of six subunits: RnfA, RnfB, RnfC, RnfD, RnfE and RnfG.</text>
</comment>
<feature type="binding site" evidence="10">
    <location>
        <position position="139"/>
    </location>
    <ligand>
        <name>[4Fe-4S] cluster</name>
        <dbReference type="ChEBI" id="CHEBI:49883"/>
        <label>2</label>
    </ligand>
</feature>
<dbReference type="Gene3D" id="3.30.70.20">
    <property type="match status" value="2"/>
</dbReference>
<dbReference type="Gene3D" id="1.10.15.40">
    <property type="entry name" value="Electron transport complex subunit B, putative Fe-S cluster"/>
    <property type="match status" value="1"/>
</dbReference>
<dbReference type="eggNOG" id="COG2768">
    <property type="taxonomic scope" value="Bacteria"/>
</dbReference>
<dbReference type="eggNOG" id="COG2878">
    <property type="taxonomic scope" value="Bacteria"/>
</dbReference>
<comment type="cofactor">
    <cofactor evidence="10">
        <name>[4Fe-4S] cluster</name>
        <dbReference type="ChEBI" id="CHEBI:49883"/>
    </cofactor>
    <text evidence="10">Binds 3 [4Fe-4S] clusters.</text>
</comment>
<name>B2A684_NATTJ</name>
<keyword evidence="5 10" id="KW-1278">Translocase</keyword>
<feature type="binding site" evidence="10">
    <location>
        <position position="169"/>
    </location>
    <ligand>
        <name>[4Fe-4S] cluster</name>
        <dbReference type="ChEBI" id="CHEBI:49883"/>
        <label>3</label>
    </ligand>
</feature>
<feature type="binding site" evidence="10">
    <location>
        <position position="172"/>
    </location>
    <ligand>
        <name>[4Fe-4S] cluster</name>
        <dbReference type="ChEBI" id="CHEBI:49883"/>
        <label>3</label>
    </ligand>
</feature>
<keyword evidence="8 10" id="KW-0411">Iron-sulfur</keyword>
<evidence type="ECO:0000256" key="10">
    <source>
        <dbReference type="HAMAP-Rule" id="MF_00463"/>
    </source>
</evidence>
<dbReference type="GO" id="GO:0046872">
    <property type="term" value="F:metal ion binding"/>
    <property type="evidence" value="ECO:0007669"/>
    <property type="project" value="UniProtKB-KW"/>
</dbReference>
<dbReference type="GO" id="GO:0022900">
    <property type="term" value="P:electron transport chain"/>
    <property type="evidence" value="ECO:0007669"/>
    <property type="project" value="UniProtKB-UniRule"/>
</dbReference>
<feature type="domain" description="4Fe-4S ferredoxin-type" evidence="11">
    <location>
        <begin position="131"/>
        <end position="159"/>
    </location>
</feature>
<dbReference type="InterPro" id="IPR017900">
    <property type="entry name" value="4Fe4S_Fe_S_CS"/>
</dbReference>
<proteinExistence type="inferred from homology"/>
<dbReference type="PANTHER" id="PTHR43560:SF1">
    <property type="entry name" value="ION-TRANSLOCATING OXIDOREDUCTASE COMPLEX SUBUNIT B"/>
    <property type="match status" value="1"/>
</dbReference>
<feature type="domain" description="4Fe-4S ferredoxin-type" evidence="11">
    <location>
        <begin position="236"/>
        <end position="263"/>
    </location>
</feature>